<name>A0A396H677_MEDTR</name>
<organism evidence="7 8">
    <name type="scientific">Medicago truncatula</name>
    <name type="common">Barrel medic</name>
    <name type="synonym">Medicago tribuloides</name>
    <dbReference type="NCBI Taxonomy" id="3880"/>
    <lineage>
        <taxon>Eukaryota</taxon>
        <taxon>Viridiplantae</taxon>
        <taxon>Streptophyta</taxon>
        <taxon>Embryophyta</taxon>
        <taxon>Tracheophyta</taxon>
        <taxon>Spermatophyta</taxon>
        <taxon>Magnoliopsida</taxon>
        <taxon>eudicotyledons</taxon>
        <taxon>Gunneridae</taxon>
        <taxon>Pentapetalae</taxon>
        <taxon>rosids</taxon>
        <taxon>fabids</taxon>
        <taxon>Fabales</taxon>
        <taxon>Fabaceae</taxon>
        <taxon>Papilionoideae</taxon>
        <taxon>50 kb inversion clade</taxon>
        <taxon>NPAAA clade</taxon>
        <taxon>Hologalegina</taxon>
        <taxon>IRL clade</taxon>
        <taxon>Trifolieae</taxon>
        <taxon>Medicago</taxon>
    </lineage>
</organism>
<keyword evidence="2" id="KW-1003">Cell membrane</keyword>
<dbReference type="GO" id="GO:0005886">
    <property type="term" value="C:plasma membrane"/>
    <property type="evidence" value="ECO:0007669"/>
    <property type="project" value="UniProtKB-SubCell"/>
</dbReference>
<sequence length="196" mass="21908">MPNRGSINEQRGNKNRVLSDGTLRDAVRGCWHVLLATIQVMIFSLISLQVIRPDNFSNCMAALAVATGAFVVALPKSTHLLTKRIAYGQLVIVYVRTVIHGPQEGVATHSIHVACSTALGAIASRVEGWWFRERECLCGGLKDGGFEREDGGLGRWKLFRLRRESVIHQYWFLVLCAKMKNIIRPILIFIKHKGSV</sequence>
<proteinExistence type="predicted"/>
<accession>A0A396H677</accession>
<evidence type="ECO:0000256" key="6">
    <source>
        <dbReference type="SAM" id="Phobius"/>
    </source>
</evidence>
<dbReference type="PANTHER" id="PTHR30509:SF34">
    <property type="entry name" value="F3L24.34 PROTEIN"/>
    <property type="match status" value="1"/>
</dbReference>
<comment type="caution">
    <text evidence="7">The sequence shown here is derived from an EMBL/GenBank/DDBJ whole genome shotgun (WGS) entry which is preliminary data.</text>
</comment>
<dbReference type="Gramene" id="rna41194">
    <property type="protein sequence ID" value="RHN46675.1"/>
    <property type="gene ID" value="gene41194"/>
</dbReference>
<dbReference type="AlphaFoldDB" id="A0A396H677"/>
<dbReference type="PANTHER" id="PTHR30509">
    <property type="entry name" value="P-HYDROXYBENZOIC ACID EFFLUX PUMP SUBUNIT-RELATED"/>
    <property type="match status" value="1"/>
</dbReference>
<evidence type="ECO:0000313" key="8">
    <source>
        <dbReference type="Proteomes" id="UP000265566"/>
    </source>
</evidence>
<reference evidence="8" key="1">
    <citation type="journal article" date="2018" name="Nat. Plants">
        <title>Whole-genome landscape of Medicago truncatula symbiotic genes.</title>
        <authorList>
            <person name="Pecrix Y."/>
            <person name="Staton S.E."/>
            <person name="Sallet E."/>
            <person name="Lelandais-Briere C."/>
            <person name="Moreau S."/>
            <person name="Carrere S."/>
            <person name="Blein T."/>
            <person name="Jardinaud M.F."/>
            <person name="Latrasse D."/>
            <person name="Zouine M."/>
            <person name="Zahm M."/>
            <person name="Kreplak J."/>
            <person name="Mayjonade B."/>
            <person name="Satge C."/>
            <person name="Perez M."/>
            <person name="Cauet S."/>
            <person name="Marande W."/>
            <person name="Chantry-Darmon C."/>
            <person name="Lopez-Roques C."/>
            <person name="Bouchez O."/>
            <person name="Berard A."/>
            <person name="Debelle F."/>
            <person name="Munos S."/>
            <person name="Bendahmane A."/>
            <person name="Berges H."/>
            <person name="Niebel A."/>
            <person name="Buitink J."/>
            <person name="Frugier F."/>
            <person name="Benhamed M."/>
            <person name="Crespi M."/>
            <person name="Gouzy J."/>
            <person name="Gamas P."/>
        </authorList>
    </citation>
    <scope>NUCLEOTIDE SEQUENCE [LARGE SCALE GENOMIC DNA]</scope>
    <source>
        <strain evidence="8">cv. Jemalong A17</strain>
    </source>
</reference>
<keyword evidence="5 6" id="KW-0472">Membrane</keyword>
<evidence type="ECO:0000256" key="5">
    <source>
        <dbReference type="ARBA" id="ARBA00023136"/>
    </source>
</evidence>
<evidence type="ECO:0000313" key="7">
    <source>
        <dbReference type="EMBL" id="RHN46675.1"/>
    </source>
</evidence>
<feature type="transmembrane region" description="Helical" evidence="6">
    <location>
        <begin position="55"/>
        <end position="74"/>
    </location>
</feature>
<evidence type="ECO:0000256" key="4">
    <source>
        <dbReference type="ARBA" id="ARBA00022989"/>
    </source>
</evidence>
<evidence type="ECO:0000256" key="2">
    <source>
        <dbReference type="ARBA" id="ARBA00022475"/>
    </source>
</evidence>
<keyword evidence="4 6" id="KW-1133">Transmembrane helix</keyword>
<dbReference type="Proteomes" id="UP000265566">
    <property type="component" value="Chromosome 7"/>
</dbReference>
<feature type="transmembrane region" description="Helical" evidence="6">
    <location>
        <begin position="29"/>
        <end position="49"/>
    </location>
</feature>
<dbReference type="EMBL" id="PSQE01000007">
    <property type="protein sequence ID" value="RHN46675.1"/>
    <property type="molecule type" value="Genomic_DNA"/>
</dbReference>
<evidence type="ECO:0008006" key="9">
    <source>
        <dbReference type="Google" id="ProtNLM"/>
    </source>
</evidence>
<protein>
    <recommendedName>
        <fullName evidence="9">Transmembrane protein</fullName>
    </recommendedName>
</protein>
<evidence type="ECO:0000256" key="3">
    <source>
        <dbReference type="ARBA" id="ARBA00022692"/>
    </source>
</evidence>
<evidence type="ECO:0000256" key="1">
    <source>
        <dbReference type="ARBA" id="ARBA00004651"/>
    </source>
</evidence>
<keyword evidence="3 6" id="KW-0812">Transmembrane</keyword>
<comment type="subcellular location">
    <subcellularLocation>
        <location evidence="1">Cell membrane</location>
        <topology evidence="1">Multi-pass membrane protein</topology>
    </subcellularLocation>
</comment>
<gene>
    <name evidence="7" type="ORF">MtrunA17_Chr7g0244781</name>
</gene>